<comment type="caution">
    <text evidence="2">The sequence shown here is derived from an EMBL/GenBank/DDBJ whole genome shotgun (WGS) entry which is preliminary data.</text>
</comment>
<keyword evidence="1" id="KW-0732">Signal</keyword>
<gene>
    <name evidence="2" type="ORF">CHU95_17545</name>
</gene>
<accession>A0A255YV74</accession>
<dbReference type="Proteomes" id="UP000216998">
    <property type="component" value="Unassembled WGS sequence"/>
</dbReference>
<sequence length="156" mass="15669">MKAGSIAITVLCLLSVQPASAADPVANTFKPLPADTPLPGEVVSLDDADLRLRAGLPPPCTGRSQKGAQAGTWIGAAVGLMAGMALGDGNDSSVTTAAKGLAGAGVGSTLGYLAGRAYDGPRDCPGMKAELPRTPFSPIADEVSWEERRRALAGGP</sequence>
<name>A0A255YV74_9PROT</name>
<evidence type="ECO:0000256" key="1">
    <source>
        <dbReference type="SAM" id="SignalP"/>
    </source>
</evidence>
<keyword evidence="3" id="KW-1185">Reference proteome</keyword>
<feature type="chain" id="PRO_5013124094" description="17 kDa surface antigen" evidence="1">
    <location>
        <begin position="22"/>
        <end position="156"/>
    </location>
</feature>
<evidence type="ECO:0008006" key="4">
    <source>
        <dbReference type="Google" id="ProtNLM"/>
    </source>
</evidence>
<evidence type="ECO:0000313" key="3">
    <source>
        <dbReference type="Proteomes" id="UP000216998"/>
    </source>
</evidence>
<evidence type="ECO:0000313" key="2">
    <source>
        <dbReference type="EMBL" id="OYQ32584.1"/>
    </source>
</evidence>
<organism evidence="2 3">
    <name type="scientific">Niveispirillum lacus</name>
    <dbReference type="NCBI Taxonomy" id="1981099"/>
    <lineage>
        <taxon>Bacteria</taxon>
        <taxon>Pseudomonadati</taxon>
        <taxon>Pseudomonadota</taxon>
        <taxon>Alphaproteobacteria</taxon>
        <taxon>Rhodospirillales</taxon>
        <taxon>Azospirillaceae</taxon>
        <taxon>Niveispirillum</taxon>
    </lineage>
</organism>
<reference evidence="2 3" key="1">
    <citation type="submission" date="2017-07" db="EMBL/GenBank/DDBJ databases">
        <title>Niveispirillum cyanobacteriorum sp. nov., isolated from cyanobacterial aggregates in a eutrophic lake.</title>
        <authorList>
            <person name="Cai H."/>
        </authorList>
    </citation>
    <scope>NUCLEOTIDE SEQUENCE [LARGE SCALE GENOMIC DNA]</scope>
    <source>
        <strain evidence="3">TH1-14</strain>
    </source>
</reference>
<dbReference type="EMBL" id="NOXU01000031">
    <property type="protein sequence ID" value="OYQ32584.1"/>
    <property type="molecule type" value="Genomic_DNA"/>
</dbReference>
<dbReference type="RefSeq" id="WP_094457619.1">
    <property type="nucleotide sequence ID" value="NZ_NOXU01000031.1"/>
</dbReference>
<proteinExistence type="predicted"/>
<dbReference type="AlphaFoldDB" id="A0A255YV74"/>
<protein>
    <recommendedName>
        <fullName evidence="4">17 kDa surface antigen</fullName>
    </recommendedName>
</protein>
<feature type="signal peptide" evidence="1">
    <location>
        <begin position="1"/>
        <end position="21"/>
    </location>
</feature>